<evidence type="ECO:0000256" key="1">
    <source>
        <dbReference type="SAM" id="Coils"/>
    </source>
</evidence>
<accession>A0A8J7V038</accession>
<keyword evidence="3" id="KW-1185">Reference proteome</keyword>
<keyword evidence="1" id="KW-0175">Coiled coil</keyword>
<evidence type="ECO:0000313" key="2">
    <source>
        <dbReference type="EMBL" id="MBP5856366.1"/>
    </source>
</evidence>
<dbReference type="AlphaFoldDB" id="A0A8J7V038"/>
<organism evidence="2 3">
    <name type="scientific">Marivibrio halodurans</name>
    <dbReference type="NCBI Taxonomy" id="2039722"/>
    <lineage>
        <taxon>Bacteria</taxon>
        <taxon>Pseudomonadati</taxon>
        <taxon>Pseudomonadota</taxon>
        <taxon>Alphaproteobacteria</taxon>
        <taxon>Rhodospirillales</taxon>
        <taxon>Rhodospirillaceae</taxon>
        <taxon>Marivibrio</taxon>
    </lineage>
</organism>
<proteinExistence type="predicted"/>
<dbReference type="EMBL" id="JAGMWN010000002">
    <property type="protein sequence ID" value="MBP5856366.1"/>
    <property type="molecule type" value="Genomic_DNA"/>
</dbReference>
<feature type="coiled-coil region" evidence="1">
    <location>
        <begin position="10"/>
        <end position="44"/>
    </location>
</feature>
<evidence type="ECO:0000313" key="3">
    <source>
        <dbReference type="Proteomes" id="UP000672602"/>
    </source>
</evidence>
<gene>
    <name evidence="2" type="ORF">KAJ83_05065</name>
</gene>
<dbReference type="Proteomes" id="UP000672602">
    <property type="component" value="Unassembled WGS sequence"/>
</dbReference>
<protein>
    <submittedName>
        <fullName evidence="2">Uncharacterized protein</fullName>
    </submittedName>
</protein>
<sequence>MTRDEAIGWLRLLGDALEEQRVEVELLRRQSERLIEECEALRASLARYGASWTPVLSDLDRLRNHVVRTGAFATAGSPDGDIRTRSL</sequence>
<dbReference type="RefSeq" id="WP_210680947.1">
    <property type="nucleotide sequence ID" value="NZ_JAGMWN010000002.1"/>
</dbReference>
<name>A0A8J7V038_9PROT</name>
<reference evidence="2" key="1">
    <citation type="submission" date="2021-04" db="EMBL/GenBank/DDBJ databases">
        <authorList>
            <person name="Zhang D.-C."/>
        </authorList>
    </citation>
    <scope>NUCLEOTIDE SEQUENCE</scope>
    <source>
        <strain evidence="2">CGMCC 1.15697</strain>
    </source>
</reference>
<comment type="caution">
    <text evidence="2">The sequence shown here is derived from an EMBL/GenBank/DDBJ whole genome shotgun (WGS) entry which is preliminary data.</text>
</comment>